<protein>
    <submittedName>
        <fullName evidence="2">Aspercryptin biosynthesis cluster protein B</fullName>
    </submittedName>
</protein>
<evidence type="ECO:0000259" key="1">
    <source>
        <dbReference type="Pfam" id="PF03795"/>
    </source>
</evidence>
<dbReference type="Proteomes" id="UP000011096">
    <property type="component" value="Unassembled WGS sequence"/>
</dbReference>
<feature type="domain" description="YCII-related" evidence="1">
    <location>
        <begin position="47"/>
        <end position="132"/>
    </location>
</feature>
<gene>
    <name evidence="2" type="primary">atnB-3</name>
    <name evidence="2" type="ORF">CGGC5_v008313</name>
</gene>
<dbReference type="SUPFAM" id="SSF54909">
    <property type="entry name" value="Dimeric alpha+beta barrel"/>
    <property type="match status" value="1"/>
</dbReference>
<proteinExistence type="predicted"/>
<dbReference type="AlphaFoldDB" id="A0A7J6J2Z2"/>
<dbReference type="InParanoid" id="A0A7J6J2Z2"/>
<dbReference type="Gene3D" id="3.30.70.1060">
    <property type="entry name" value="Dimeric alpha+beta barrel"/>
    <property type="match status" value="1"/>
</dbReference>
<dbReference type="RefSeq" id="XP_031892061.1">
    <property type="nucleotide sequence ID" value="XM_032025899.1"/>
</dbReference>
<dbReference type="InterPro" id="IPR051807">
    <property type="entry name" value="Sec-metab_biosynth-assoc"/>
</dbReference>
<dbReference type="OrthoDB" id="5519740at2759"/>
<accession>A0A7J6J2Z2</accession>
<evidence type="ECO:0000313" key="2">
    <source>
        <dbReference type="EMBL" id="KAF4484185.1"/>
    </source>
</evidence>
<dbReference type="PANTHER" id="PTHR33606:SF3">
    <property type="entry name" value="PROTEIN YCII"/>
    <property type="match status" value="1"/>
</dbReference>
<dbReference type="InterPro" id="IPR011008">
    <property type="entry name" value="Dimeric_a/b-barrel"/>
</dbReference>
<reference evidence="2 3" key="2">
    <citation type="submission" date="2020-04" db="EMBL/GenBank/DDBJ databases">
        <title>Genome sequencing and assembly of multiple isolates from the Colletotrichum gloeosporioides species complex.</title>
        <authorList>
            <person name="Gan P."/>
            <person name="Shirasu K."/>
        </authorList>
    </citation>
    <scope>NUCLEOTIDE SEQUENCE [LARGE SCALE GENOMIC DNA]</scope>
    <source>
        <strain evidence="2 3">Nara gc5</strain>
    </source>
</reference>
<dbReference type="InterPro" id="IPR005545">
    <property type="entry name" value="YCII"/>
</dbReference>
<dbReference type="Pfam" id="PF03795">
    <property type="entry name" value="YCII"/>
    <property type="match status" value="1"/>
</dbReference>
<comment type="caution">
    <text evidence="2">The sequence shown here is derived from an EMBL/GenBank/DDBJ whole genome shotgun (WGS) entry which is preliminary data.</text>
</comment>
<keyword evidence="3" id="KW-1185">Reference proteome</keyword>
<name>A0A7J6J2Z2_COLFN</name>
<evidence type="ECO:0000313" key="3">
    <source>
        <dbReference type="Proteomes" id="UP000011096"/>
    </source>
</evidence>
<sequence>MSIPTRILRTPLIPASRYVTRRSRFVAQTSPFTFTYRTMATAAKKEFLCILPDKPDALAKRLEIRPTHLAAAKSAASEGKVAVGGAMFESEHPSEGKTPAFKGSMIIYTVKDADEAWELIKNDVYAKNGVWDLEKAQVIPFMSAVRQGLQ</sequence>
<dbReference type="GeneID" id="43610047"/>
<reference evidence="2 3" key="1">
    <citation type="submission" date="2012-08" db="EMBL/GenBank/DDBJ databases">
        <authorList>
            <person name="Gan P.H.P."/>
            <person name="Ikeda K."/>
            <person name="Irieda H."/>
            <person name="Narusaka M."/>
            <person name="O'Connell R.J."/>
            <person name="Narusaka Y."/>
            <person name="Takano Y."/>
            <person name="Kubo Y."/>
            <person name="Shirasu K."/>
        </authorList>
    </citation>
    <scope>NUCLEOTIDE SEQUENCE [LARGE SCALE GENOMIC DNA]</scope>
    <source>
        <strain evidence="2 3">Nara gc5</strain>
    </source>
</reference>
<dbReference type="PANTHER" id="PTHR33606">
    <property type="entry name" value="PROTEIN YCII"/>
    <property type="match status" value="1"/>
</dbReference>
<organism evidence="2 3">
    <name type="scientific">Colletotrichum fructicola (strain Nara gc5)</name>
    <name type="common">Anthracnose fungus</name>
    <name type="synonym">Colletotrichum gloeosporioides (strain Nara gc5)</name>
    <dbReference type="NCBI Taxonomy" id="1213859"/>
    <lineage>
        <taxon>Eukaryota</taxon>
        <taxon>Fungi</taxon>
        <taxon>Dikarya</taxon>
        <taxon>Ascomycota</taxon>
        <taxon>Pezizomycotina</taxon>
        <taxon>Sordariomycetes</taxon>
        <taxon>Hypocreomycetidae</taxon>
        <taxon>Glomerellales</taxon>
        <taxon>Glomerellaceae</taxon>
        <taxon>Colletotrichum</taxon>
        <taxon>Colletotrichum gloeosporioides species complex</taxon>
    </lineage>
</organism>
<dbReference type="EMBL" id="ANPB02000004">
    <property type="protein sequence ID" value="KAF4484185.1"/>
    <property type="molecule type" value="Genomic_DNA"/>
</dbReference>